<keyword evidence="3" id="KW-0378">Hydrolase</keyword>
<evidence type="ECO:0000313" key="9">
    <source>
        <dbReference type="Proteomes" id="UP000008810"/>
    </source>
</evidence>
<dbReference type="PANTHER" id="PTHR46915">
    <property type="entry name" value="UBIQUITIN-LIKE PROTEASE 4-RELATED"/>
    <property type="match status" value="1"/>
</dbReference>
<name>I1IML0_BRADI</name>
<dbReference type="RefSeq" id="XP_003577710.1">
    <property type="nucleotide sequence ID" value="XM_003577662.4"/>
</dbReference>
<dbReference type="GO" id="GO:0006508">
    <property type="term" value="P:proteolysis"/>
    <property type="evidence" value="ECO:0007669"/>
    <property type="project" value="UniProtKB-KW"/>
</dbReference>
<dbReference type="PROSITE" id="PS50600">
    <property type="entry name" value="ULP_PROTEASE"/>
    <property type="match status" value="1"/>
</dbReference>
<evidence type="ECO:0000256" key="2">
    <source>
        <dbReference type="ARBA" id="ARBA00022670"/>
    </source>
</evidence>
<dbReference type="KEGG" id="bdi:100838522"/>
<dbReference type="Gramene" id="KQJ88961">
    <property type="protein sequence ID" value="KQJ88961"/>
    <property type="gene ID" value="BRADI_4g22405v3"/>
</dbReference>
<proteinExistence type="inferred from homology"/>
<dbReference type="OMA" id="CWGHWNL"/>
<dbReference type="SUPFAM" id="SSF54001">
    <property type="entry name" value="Cysteine proteinases"/>
    <property type="match status" value="1"/>
</dbReference>
<comment type="similarity">
    <text evidence="1">Belongs to the peptidase C48 family.</text>
</comment>
<dbReference type="Gene3D" id="1.10.418.20">
    <property type="match status" value="1"/>
</dbReference>
<evidence type="ECO:0000256" key="1">
    <source>
        <dbReference type="ARBA" id="ARBA00005234"/>
    </source>
</evidence>
<reference evidence="7" key="2">
    <citation type="submission" date="2017-06" db="EMBL/GenBank/DDBJ databases">
        <title>WGS assembly of Brachypodium distachyon.</title>
        <authorList>
            <consortium name="The International Brachypodium Initiative"/>
            <person name="Lucas S."/>
            <person name="Harmon-Smith M."/>
            <person name="Lail K."/>
            <person name="Tice H."/>
            <person name="Grimwood J."/>
            <person name="Bruce D."/>
            <person name="Barry K."/>
            <person name="Shu S."/>
            <person name="Lindquist E."/>
            <person name="Wang M."/>
            <person name="Pitluck S."/>
            <person name="Vogel J.P."/>
            <person name="Garvin D.F."/>
            <person name="Mockler T.C."/>
            <person name="Schmutz J."/>
            <person name="Rokhsar D."/>
            <person name="Bevan M.W."/>
        </authorList>
    </citation>
    <scope>NUCLEOTIDE SEQUENCE</scope>
    <source>
        <strain evidence="7">Bd21</strain>
    </source>
</reference>
<evidence type="ECO:0000259" key="6">
    <source>
        <dbReference type="PROSITE" id="PS50600"/>
    </source>
</evidence>
<dbReference type="GeneID" id="100838522"/>
<dbReference type="GO" id="GO:0016926">
    <property type="term" value="P:protein desumoylation"/>
    <property type="evidence" value="ECO:0007669"/>
    <property type="project" value="UniProtKB-ARBA"/>
</dbReference>
<evidence type="ECO:0000256" key="3">
    <source>
        <dbReference type="ARBA" id="ARBA00022801"/>
    </source>
</evidence>
<dbReference type="OrthoDB" id="732682at2759"/>
<sequence>MARRSRSQVLVDLDSDEGDECKNKPSRASRRATMNTSGSSQNVLPSFDGNLPPKRSSKRIAISKRDKTNQDKLDTEIFELYMEDLWKRIDEDKKSAYAYFDSLWFNMYNRGDKKSNVLKWIKAKKIFARQYVFVPIVCWGHWNLLVLCNFGETSYSDTKKKPRMLLLDSLKTTNRTELQSTIRSFIADILKTEEREDNELFIKKVHLEFPEVPQQTGEECGIYVLFFIYCFLQNEKLGEDFSQLSKDVMFNPEELEKFHKDIRSFQASRNAKMAE</sequence>
<dbReference type="Gramene" id="PNT63931">
    <property type="protein sequence ID" value="PNT63931"/>
    <property type="gene ID" value="BRADI_4g22405v3"/>
</dbReference>
<keyword evidence="9" id="KW-1185">Reference proteome</keyword>
<evidence type="ECO:0000256" key="4">
    <source>
        <dbReference type="ARBA" id="ARBA00022807"/>
    </source>
</evidence>
<dbReference type="InterPro" id="IPR038765">
    <property type="entry name" value="Papain-like_cys_pep_sf"/>
</dbReference>
<keyword evidence="4" id="KW-0788">Thiol protease</keyword>
<reference evidence="7 8" key="1">
    <citation type="journal article" date="2010" name="Nature">
        <title>Genome sequencing and analysis of the model grass Brachypodium distachyon.</title>
        <authorList>
            <consortium name="International Brachypodium Initiative"/>
        </authorList>
    </citation>
    <scope>NUCLEOTIDE SEQUENCE [LARGE SCALE GENOMIC DNA]</scope>
    <source>
        <strain evidence="7">Bd21</strain>
        <strain evidence="8">cv. Bd21</strain>
    </source>
</reference>
<organism evidence="8">
    <name type="scientific">Brachypodium distachyon</name>
    <name type="common">Purple false brome</name>
    <name type="synonym">Trachynia distachya</name>
    <dbReference type="NCBI Taxonomy" id="15368"/>
    <lineage>
        <taxon>Eukaryota</taxon>
        <taxon>Viridiplantae</taxon>
        <taxon>Streptophyta</taxon>
        <taxon>Embryophyta</taxon>
        <taxon>Tracheophyta</taxon>
        <taxon>Spermatophyta</taxon>
        <taxon>Magnoliopsida</taxon>
        <taxon>Liliopsida</taxon>
        <taxon>Poales</taxon>
        <taxon>Poaceae</taxon>
        <taxon>BOP clade</taxon>
        <taxon>Pooideae</taxon>
        <taxon>Stipodae</taxon>
        <taxon>Brachypodieae</taxon>
        <taxon>Brachypodium</taxon>
    </lineage>
</organism>
<dbReference type="EnsemblPlants" id="PNT63931">
    <property type="protein sequence ID" value="PNT63931"/>
    <property type="gene ID" value="BRADI_4g22405v3"/>
</dbReference>
<accession>I1IML0</accession>
<gene>
    <name evidence="8" type="primary">LOC100838522</name>
    <name evidence="7" type="ORF">BRADI_4g22405v3</name>
</gene>
<dbReference type="AlphaFoldDB" id="I1IML0"/>
<evidence type="ECO:0000256" key="5">
    <source>
        <dbReference type="SAM" id="MobiDB-lite"/>
    </source>
</evidence>
<dbReference type="PANTHER" id="PTHR46915:SF6">
    <property type="entry name" value="CYSTEINE PROTEINASES SUPERFAMILY PROTEIN"/>
    <property type="match status" value="1"/>
</dbReference>
<keyword evidence="2" id="KW-0645">Protease</keyword>
<evidence type="ECO:0000313" key="7">
    <source>
        <dbReference type="EMBL" id="KQJ88961.1"/>
    </source>
</evidence>
<feature type="compositionally biased region" description="Polar residues" evidence="5">
    <location>
        <begin position="32"/>
        <end position="44"/>
    </location>
</feature>
<dbReference type="GO" id="GO:0070139">
    <property type="term" value="F:SUMO-specific endopeptidase activity"/>
    <property type="evidence" value="ECO:0000318"/>
    <property type="project" value="GO_Central"/>
</dbReference>
<dbReference type="EMBL" id="CM000883">
    <property type="protein sequence ID" value="KQJ88961.1"/>
    <property type="molecule type" value="Genomic_DNA"/>
</dbReference>
<dbReference type="STRING" id="15368.I1IML0"/>
<dbReference type="InterPro" id="IPR003653">
    <property type="entry name" value="Peptidase_C48_C"/>
</dbReference>
<dbReference type="EnsemblPlants" id="KQJ88961">
    <property type="protein sequence ID" value="KQJ88961"/>
    <property type="gene ID" value="BRADI_4g22405v3"/>
</dbReference>
<dbReference type="EMBL" id="CM000883">
    <property type="protein sequence ID" value="PNT63931.1"/>
    <property type="molecule type" value="Genomic_DNA"/>
</dbReference>
<protein>
    <recommendedName>
        <fullName evidence="6">Ubiquitin-like protease family profile domain-containing protein</fullName>
    </recommendedName>
</protein>
<dbReference type="Proteomes" id="UP000008810">
    <property type="component" value="Chromosome 4"/>
</dbReference>
<dbReference type="GO" id="GO:0005634">
    <property type="term" value="C:nucleus"/>
    <property type="evidence" value="ECO:0000318"/>
    <property type="project" value="GO_Central"/>
</dbReference>
<dbReference type="Gene3D" id="3.30.310.130">
    <property type="entry name" value="Ubiquitin-related"/>
    <property type="match status" value="1"/>
</dbReference>
<feature type="region of interest" description="Disordered" evidence="5">
    <location>
        <begin position="1"/>
        <end position="54"/>
    </location>
</feature>
<dbReference type="ExpressionAtlas" id="I1IML0">
    <property type="expression patterns" value="baseline"/>
</dbReference>
<dbReference type="GO" id="GO:0016929">
    <property type="term" value="F:deSUMOylase activity"/>
    <property type="evidence" value="ECO:0000318"/>
    <property type="project" value="GO_Central"/>
</dbReference>
<reference evidence="8" key="3">
    <citation type="submission" date="2018-08" db="UniProtKB">
        <authorList>
            <consortium name="EnsemblPlants"/>
        </authorList>
    </citation>
    <scope>IDENTIFICATION</scope>
    <source>
        <strain evidence="8">cv. Bd21</strain>
    </source>
</reference>
<dbReference type="Pfam" id="PF02902">
    <property type="entry name" value="Peptidase_C48"/>
    <property type="match status" value="1"/>
</dbReference>
<dbReference type="eggNOG" id="KOG0779">
    <property type="taxonomic scope" value="Eukaryota"/>
</dbReference>
<evidence type="ECO:0000313" key="8">
    <source>
        <dbReference type="EnsemblPlants" id="PNT63931"/>
    </source>
</evidence>
<feature type="domain" description="Ubiquitin-like protease family profile" evidence="6">
    <location>
        <begin position="53"/>
        <end position="231"/>
    </location>
</feature>